<keyword evidence="3" id="KW-1185">Reference proteome</keyword>
<organism evidence="2 3">
    <name type="scientific">Phytophthora pseudosyringae</name>
    <dbReference type="NCBI Taxonomy" id="221518"/>
    <lineage>
        <taxon>Eukaryota</taxon>
        <taxon>Sar</taxon>
        <taxon>Stramenopiles</taxon>
        <taxon>Oomycota</taxon>
        <taxon>Peronosporomycetes</taxon>
        <taxon>Peronosporales</taxon>
        <taxon>Peronosporaceae</taxon>
        <taxon>Phytophthora</taxon>
    </lineage>
</organism>
<feature type="transmembrane region" description="Helical" evidence="1">
    <location>
        <begin position="91"/>
        <end position="116"/>
    </location>
</feature>
<dbReference type="AlphaFoldDB" id="A0A8T1WG42"/>
<evidence type="ECO:0008006" key="4">
    <source>
        <dbReference type="Google" id="ProtNLM"/>
    </source>
</evidence>
<dbReference type="EMBL" id="JAGDFM010000025">
    <property type="protein sequence ID" value="KAG7390973.1"/>
    <property type="molecule type" value="Genomic_DNA"/>
</dbReference>
<sequence>MKPNQVADAPPGSVPADLERGWVGQESAQVHSNGGAQQYASVVPFSDDTPPMMGGWLVGLCDCCTDLIPNCCMVTFCPCISLAQIAKRLGVSSYCCGLCLSFLFGCFLAACLPLWICHLRSVTRRRFRIPGNCCGDYCEAFCCPCCAIAQMATRTGSYTPGSCSFGSRDTLPPYKHV</sequence>
<dbReference type="NCBIfam" id="TIGR01571">
    <property type="entry name" value="A_thal_Cys_rich"/>
    <property type="match status" value="1"/>
</dbReference>
<evidence type="ECO:0000313" key="3">
    <source>
        <dbReference type="Proteomes" id="UP000694044"/>
    </source>
</evidence>
<name>A0A8T1WG42_9STRA</name>
<gene>
    <name evidence="2" type="ORF">PHYPSEUDO_006108</name>
</gene>
<dbReference type="Proteomes" id="UP000694044">
    <property type="component" value="Unassembled WGS sequence"/>
</dbReference>
<accession>A0A8T1WG42</accession>
<evidence type="ECO:0000313" key="2">
    <source>
        <dbReference type="EMBL" id="KAG7390973.1"/>
    </source>
</evidence>
<dbReference type="InterPro" id="IPR006461">
    <property type="entry name" value="PLAC_motif_containing"/>
</dbReference>
<keyword evidence="1" id="KW-1133">Transmembrane helix</keyword>
<evidence type="ECO:0000256" key="1">
    <source>
        <dbReference type="SAM" id="Phobius"/>
    </source>
</evidence>
<keyword evidence="1" id="KW-0812">Transmembrane</keyword>
<dbReference type="OrthoDB" id="1045822at2759"/>
<protein>
    <recommendedName>
        <fullName evidence="4">PLAC8 family protein</fullName>
    </recommendedName>
</protein>
<dbReference type="Pfam" id="PF04749">
    <property type="entry name" value="PLAC8"/>
    <property type="match status" value="1"/>
</dbReference>
<dbReference type="PANTHER" id="PTHR15907">
    <property type="entry name" value="DUF614 FAMILY PROTEIN-RELATED"/>
    <property type="match status" value="1"/>
</dbReference>
<keyword evidence="1" id="KW-0472">Membrane</keyword>
<proteinExistence type="predicted"/>
<reference evidence="2" key="1">
    <citation type="submission" date="2021-02" db="EMBL/GenBank/DDBJ databases">
        <authorList>
            <person name="Palmer J.M."/>
        </authorList>
    </citation>
    <scope>NUCLEOTIDE SEQUENCE</scope>
    <source>
        <strain evidence="2">SCRP734</strain>
    </source>
</reference>
<comment type="caution">
    <text evidence="2">The sequence shown here is derived from an EMBL/GenBank/DDBJ whole genome shotgun (WGS) entry which is preliminary data.</text>
</comment>